<feature type="domain" description="Small ribosomal subunit protein uS2 C-terminal" evidence="4">
    <location>
        <begin position="126"/>
        <end position="203"/>
    </location>
</feature>
<dbReference type="EMBL" id="JAKZEL010000028">
    <property type="protein sequence ID" value="KAI4529288.1"/>
    <property type="molecule type" value="Genomic_DNA"/>
</dbReference>
<keyword evidence="1" id="KW-0689">Ribosomal protein</keyword>
<dbReference type="GO" id="GO:0003735">
    <property type="term" value="F:structural constituent of ribosome"/>
    <property type="evidence" value="ECO:0007669"/>
    <property type="project" value="InterPro"/>
</dbReference>
<evidence type="ECO:0000313" key="5">
    <source>
        <dbReference type="EMBL" id="KAI4529288.1"/>
    </source>
</evidence>
<feature type="non-terminal residue" evidence="5">
    <location>
        <position position="1"/>
    </location>
</feature>
<accession>A0AAD4XZN3</accession>
<comment type="caution">
    <text evidence="5">The sequence shown here is derived from an EMBL/GenBank/DDBJ whole genome shotgun (WGS) entry which is preliminary data.</text>
</comment>
<organism evidence="5 6">
    <name type="scientific">Ovis ammon polii</name>
    <dbReference type="NCBI Taxonomy" id="230172"/>
    <lineage>
        <taxon>Eukaryota</taxon>
        <taxon>Metazoa</taxon>
        <taxon>Chordata</taxon>
        <taxon>Craniata</taxon>
        <taxon>Vertebrata</taxon>
        <taxon>Euteleostomi</taxon>
        <taxon>Mammalia</taxon>
        <taxon>Eutheria</taxon>
        <taxon>Laurasiatheria</taxon>
        <taxon>Artiodactyla</taxon>
        <taxon>Ruminantia</taxon>
        <taxon>Pecora</taxon>
        <taxon>Bovidae</taxon>
        <taxon>Caprinae</taxon>
        <taxon>Ovis</taxon>
    </lineage>
</organism>
<dbReference type="GO" id="GO:0015935">
    <property type="term" value="C:small ribosomal subunit"/>
    <property type="evidence" value="ECO:0007669"/>
    <property type="project" value="InterPro"/>
</dbReference>
<dbReference type="PANTHER" id="PTHR11489">
    <property type="entry name" value="40S RIBOSOMAL PROTEIN SA"/>
    <property type="match status" value="1"/>
</dbReference>
<evidence type="ECO:0000259" key="4">
    <source>
        <dbReference type="Pfam" id="PF16122"/>
    </source>
</evidence>
<evidence type="ECO:0000313" key="6">
    <source>
        <dbReference type="Proteomes" id="UP001214576"/>
    </source>
</evidence>
<dbReference type="AlphaFoldDB" id="A0AAD4XZN3"/>
<sequence>NHLKALLPLTKSVPEIADPVEKTPQPIEVPPLPTLSQPGTPDSLVAMKTTLCEMRTYSLHGLCADAACLRMMLPGDTLCFVATAIPCNADRAHSVDLMWRPFAQEVLPMHGISSEPPWKIMPHLCFYRDSEKTEKEEQAAVDKTVTKEEFQGGWTTPALQFTSTQPELGVRRQGVPSETIRLPCEDWSAQPAAEDCSTAPTAQPLSGLQLLFLKLSKWKWVDGK</sequence>
<proteinExistence type="predicted"/>
<gene>
    <name evidence="5" type="ORF">MG293_020536</name>
</gene>
<keyword evidence="2" id="KW-0687">Ribonucleoprotein</keyword>
<dbReference type="Gene3D" id="3.40.50.10490">
    <property type="entry name" value="Glucose-6-phosphate isomerase like protein, domain 1"/>
    <property type="match status" value="1"/>
</dbReference>
<name>A0AAD4XZN3_OVIAM</name>
<evidence type="ECO:0000256" key="2">
    <source>
        <dbReference type="ARBA" id="ARBA00023274"/>
    </source>
</evidence>
<dbReference type="GO" id="GO:0006412">
    <property type="term" value="P:translation"/>
    <property type="evidence" value="ECO:0007669"/>
    <property type="project" value="InterPro"/>
</dbReference>
<protein>
    <recommendedName>
        <fullName evidence="4">Small ribosomal subunit protein uS2 C-terminal domain-containing protein</fullName>
    </recommendedName>
</protein>
<reference evidence="5" key="1">
    <citation type="submission" date="2022-03" db="EMBL/GenBank/DDBJ databases">
        <title>Genomic analyses of argali, domestic sheep and their hybrids provide insights into chromosomal evolution, heterosis and genetic basis of agronomic traits.</title>
        <authorList>
            <person name="Li M."/>
        </authorList>
    </citation>
    <scope>NUCLEOTIDE SEQUENCE</scope>
    <source>
        <strain evidence="5">CAU-MHL-2022a</strain>
        <tissue evidence="5">Skin</tissue>
    </source>
</reference>
<keyword evidence="6" id="KW-1185">Reference proteome</keyword>
<evidence type="ECO:0000256" key="1">
    <source>
        <dbReference type="ARBA" id="ARBA00022980"/>
    </source>
</evidence>
<dbReference type="Proteomes" id="UP001214576">
    <property type="component" value="Unassembled WGS sequence"/>
</dbReference>
<evidence type="ECO:0000256" key="3">
    <source>
        <dbReference type="SAM" id="MobiDB-lite"/>
    </source>
</evidence>
<dbReference type="InterPro" id="IPR032281">
    <property type="entry name" value="Ribosomal_uS2_C"/>
</dbReference>
<dbReference type="Pfam" id="PF16122">
    <property type="entry name" value="40S_SA_C"/>
    <property type="match status" value="1"/>
</dbReference>
<feature type="region of interest" description="Disordered" evidence="3">
    <location>
        <begin position="21"/>
        <end position="40"/>
    </location>
</feature>
<dbReference type="InterPro" id="IPR005707">
    <property type="entry name" value="Ribosomal_uS2_euk/arc"/>
</dbReference>